<reference evidence="9" key="1">
    <citation type="journal article" date="2019" name="Int. J. Syst. Evol. Microbiol.">
        <title>The Global Catalogue of Microorganisms (GCM) 10K type strain sequencing project: providing services to taxonomists for standard genome sequencing and annotation.</title>
        <authorList>
            <consortium name="The Broad Institute Genomics Platform"/>
            <consortium name="The Broad Institute Genome Sequencing Center for Infectious Disease"/>
            <person name="Wu L."/>
            <person name="Ma J."/>
        </authorList>
    </citation>
    <scope>NUCLEOTIDE SEQUENCE [LARGE SCALE GENOMIC DNA]</scope>
    <source>
        <strain evidence="9">CCUG 60898</strain>
    </source>
</reference>
<name>A0ABW3IIU9_9FLAO</name>
<sequence>MKIILLGYMGSGKTVVGRALSGTIGLPFLDLDEQISAKEEKSISEIFETKGEIYFRKREAEVLQDLMQLPEDFILALGGGTPCYGDNLALLKDQKEVILVYLKTSLQELLKRLSGEREQRPLISHLNSAELLEDFIRKHLFERTYYYNQSDLVISTDGKTSEVIAGEVLEKLN</sequence>
<organism evidence="8 9">
    <name type="scientific">Salinimicrobium gaetbulicola</name>
    <dbReference type="NCBI Taxonomy" id="999702"/>
    <lineage>
        <taxon>Bacteria</taxon>
        <taxon>Pseudomonadati</taxon>
        <taxon>Bacteroidota</taxon>
        <taxon>Flavobacteriia</taxon>
        <taxon>Flavobacteriales</taxon>
        <taxon>Flavobacteriaceae</taxon>
        <taxon>Salinimicrobium</taxon>
    </lineage>
</organism>
<evidence type="ECO:0000256" key="4">
    <source>
        <dbReference type="ARBA" id="ARBA00022777"/>
    </source>
</evidence>
<comment type="subcellular location">
    <subcellularLocation>
        <location evidence="7">Cytoplasm</location>
    </subcellularLocation>
</comment>
<evidence type="ECO:0000313" key="8">
    <source>
        <dbReference type="EMBL" id="MFD0978008.1"/>
    </source>
</evidence>
<dbReference type="HAMAP" id="MF_00109">
    <property type="entry name" value="Shikimate_kinase"/>
    <property type="match status" value="1"/>
</dbReference>
<feature type="binding site" evidence="7">
    <location>
        <position position="79"/>
    </location>
    <ligand>
        <name>substrate</name>
    </ligand>
</feature>
<comment type="caution">
    <text evidence="8">The sequence shown here is derived from an EMBL/GenBank/DDBJ whole genome shotgun (WGS) entry which is preliminary data.</text>
</comment>
<keyword evidence="9" id="KW-1185">Reference proteome</keyword>
<feature type="binding site" evidence="7">
    <location>
        <position position="14"/>
    </location>
    <ligand>
        <name>Mg(2+)</name>
        <dbReference type="ChEBI" id="CHEBI:18420"/>
    </ligand>
</feature>
<comment type="catalytic activity">
    <reaction evidence="7">
        <text>shikimate + ATP = 3-phosphoshikimate + ADP + H(+)</text>
        <dbReference type="Rhea" id="RHEA:13121"/>
        <dbReference type="ChEBI" id="CHEBI:15378"/>
        <dbReference type="ChEBI" id="CHEBI:30616"/>
        <dbReference type="ChEBI" id="CHEBI:36208"/>
        <dbReference type="ChEBI" id="CHEBI:145989"/>
        <dbReference type="ChEBI" id="CHEBI:456216"/>
        <dbReference type="EC" id="2.7.1.71"/>
    </reaction>
</comment>
<keyword evidence="3 7" id="KW-0547">Nucleotide-binding</keyword>
<keyword evidence="7" id="KW-0479">Metal-binding</keyword>
<keyword evidence="5 7" id="KW-0067">ATP-binding</keyword>
<feature type="binding site" evidence="7">
    <location>
        <begin position="10"/>
        <end position="15"/>
    </location>
    <ligand>
        <name>ATP</name>
        <dbReference type="ChEBI" id="CHEBI:30616"/>
    </ligand>
</feature>
<evidence type="ECO:0000256" key="6">
    <source>
        <dbReference type="ARBA" id="ARBA00023141"/>
    </source>
</evidence>
<comment type="caution">
    <text evidence="7">Lacks conserved residue(s) required for the propagation of feature annotation.</text>
</comment>
<keyword evidence="7" id="KW-0963">Cytoplasm</keyword>
<proteinExistence type="inferred from homology"/>
<dbReference type="GO" id="GO:0016301">
    <property type="term" value="F:kinase activity"/>
    <property type="evidence" value="ECO:0007669"/>
    <property type="project" value="UniProtKB-KW"/>
</dbReference>
<evidence type="ECO:0000256" key="7">
    <source>
        <dbReference type="HAMAP-Rule" id="MF_00109"/>
    </source>
</evidence>
<feature type="binding site" evidence="7">
    <location>
        <position position="56"/>
    </location>
    <ligand>
        <name>substrate</name>
    </ligand>
</feature>
<comment type="function">
    <text evidence="7">Catalyzes the specific phosphorylation of the 3-hydroxyl group of shikimic acid using ATP as a cosubstrate.</text>
</comment>
<dbReference type="PANTHER" id="PTHR21087:SF16">
    <property type="entry name" value="SHIKIMATE KINASE 1, CHLOROPLASTIC"/>
    <property type="match status" value="1"/>
</dbReference>
<keyword evidence="6 7" id="KW-0057">Aromatic amino acid biosynthesis</keyword>
<dbReference type="PRINTS" id="PR01100">
    <property type="entry name" value="SHIKIMTKNASE"/>
</dbReference>
<comment type="cofactor">
    <cofactor evidence="7">
        <name>Mg(2+)</name>
        <dbReference type="ChEBI" id="CHEBI:18420"/>
    </cofactor>
    <text evidence="7">Binds 1 Mg(2+) ion per subunit.</text>
</comment>
<keyword evidence="4 7" id="KW-0418">Kinase</keyword>
<evidence type="ECO:0000256" key="3">
    <source>
        <dbReference type="ARBA" id="ARBA00022741"/>
    </source>
</evidence>
<accession>A0ABW3IIU9</accession>
<dbReference type="EC" id="2.7.1.71" evidence="7"/>
<comment type="subunit">
    <text evidence="7">Monomer.</text>
</comment>
<dbReference type="InterPro" id="IPR027417">
    <property type="entry name" value="P-loop_NTPase"/>
</dbReference>
<dbReference type="SUPFAM" id="SSF52540">
    <property type="entry name" value="P-loop containing nucleoside triphosphate hydrolases"/>
    <property type="match status" value="1"/>
</dbReference>
<comment type="similarity">
    <text evidence="7">Belongs to the shikimate kinase family.</text>
</comment>
<dbReference type="PANTHER" id="PTHR21087">
    <property type="entry name" value="SHIKIMATE KINASE"/>
    <property type="match status" value="1"/>
</dbReference>
<protein>
    <recommendedName>
        <fullName evidence="7">Shikimate kinase</fullName>
        <shortName evidence="7">SK</shortName>
        <ecNumber evidence="7">2.7.1.71</ecNumber>
    </recommendedName>
</protein>
<evidence type="ECO:0000256" key="5">
    <source>
        <dbReference type="ARBA" id="ARBA00022840"/>
    </source>
</evidence>
<gene>
    <name evidence="7" type="primary">aroK</name>
    <name evidence="8" type="ORF">ACFQ1G_14530</name>
</gene>
<dbReference type="InterPro" id="IPR031322">
    <property type="entry name" value="Shikimate/glucono_kinase"/>
</dbReference>
<dbReference type="CDD" id="cd00464">
    <property type="entry name" value="SK"/>
    <property type="match status" value="1"/>
</dbReference>
<dbReference type="EMBL" id="JBHTJP010000035">
    <property type="protein sequence ID" value="MFD0978008.1"/>
    <property type="molecule type" value="Genomic_DNA"/>
</dbReference>
<dbReference type="InterPro" id="IPR000623">
    <property type="entry name" value="Shikimate_kinase/TSH1"/>
</dbReference>
<evidence type="ECO:0000256" key="1">
    <source>
        <dbReference type="ARBA" id="ARBA00022605"/>
    </source>
</evidence>
<dbReference type="Pfam" id="PF01202">
    <property type="entry name" value="SKI"/>
    <property type="match status" value="1"/>
</dbReference>
<keyword evidence="7" id="KW-0460">Magnesium</keyword>
<dbReference type="Proteomes" id="UP001597100">
    <property type="component" value="Unassembled WGS sequence"/>
</dbReference>
<evidence type="ECO:0000313" key="9">
    <source>
        <dbReference type="Proteomes" id="UP001597100"/>
    </source>
</evidence>
<feature type="binding site" evidence="7">
    <location>
        <position position="32"/>
    </location>
    <ligand>
        <name>substrate</name>
    </ligand>
</feature>
<comment type="pathway">
    <text evidence="7">Metabolic intermediate biosynthesis; chorismate biosynthesis; chorismate from D-erythrose 4-phosphate and phosphoenolpyruvate: step 5/7.</text>
</comment>
<dbReference type="Gene3D" id="3.40.50.300">
    <property type="entry name" value="P-loop containing nucleotide triphosphate hydrolases"/>
    <property type="match status" value="1"/>
</dbReference>
<dbReference type="RefSeq" id="WP_380740764.1">
    <property type="nucleotide sequence ID" value="NZ_JBHTJP010000035.1"/>
</dbReference>
<feature type="binding site" evidence="7">
    <location>
        <position position="143"/>
    </location>
    <ligand>
        <name>substrate</name>
    </ligand>
</feature>
<feature type="binding site" evidence="7">
    <location>
        <position position="120"/>
    </location>
    <ligand>
        <name>ATP</name>
        <dbReference type="ChEBI" id="CHEBI:30616"/>
    </ligand>
</feature>
<keyword evidence="1 7" id="KW-0028">Amino-acid biosynthesis</keyword>
<keyword evidence="2 7" id="KW-0808">Transferase</keyword>
<evidence type="ECO:0000256" key="2">
    <source>
        <dbReference type="ARBA" id="ARBA00022679"/>
    </source>
</evidence>